<dbReference type="EMBL" id="KZ559130">
    <property type="protein sequence ID" value="PLB39342.1"/>
    <property type="molecule type" value="Genomic_DNA"/>
</dbReference>
<dbReference type="Proteomes" id="UP000234585">
    <property type="component" value="Unassembled WGS sequence"/>
</dbReference>
<dbReference type="PANTHER" id="PTHR18919:SF139">
    <property type="entry name" value="THIOLASE-LIKE PROTEIN TYPE 1 ADDITIONAL C-TERMINAL DOMAIN-CONTAINING PROTEIN"/>
    <property type="match status" value="1"/>
</dbReference>
<dbReference type="SUPFAM" id="SSF53901">
    <property type="entry name" value="Thiolase-like"/>
    <property type="match status" value="1"/>
</dbReference>
<evidence type="ECO:0000256" key="2">
    <source>
        <dbReference type="ARBA" id="ARBA00022679"/>
    </source>
</evidence>
<comment type="similarity">
    <text evidence="1">Belongs to the thiolase-like superfamily. Thiolase family.</text>
</comment>
<organism evidence="5 6">
    <name type="scientific">Aspergillus candidus</name>
    <dbReference type="NCBI Taxonomy" id="41067"/>
    <lineage>
        <taxon>Eukaryota</taxon>
        <taxon>Fungi</taxon>
        <taxon>Dikarya</taxon>
        <taxon>Ascomycota</taxon>
        <taxon>Pezizomycotina</taxon>
        <taxon>Eurotiomycetes</taxon>
        <taxon>Eurotiomycetidae</taxon>
        <taxon>Eurotiales</taxon>
        <taxon>Aspergillaceae</taxon>
        <taxon>Aspergillus</taxon>
        <taxon>Aspergillus subgen. Circumdati</taxon>
    </lineage>
</organism>
<dbReference type="RefSeq" id="XP_024673354.1">
    <property type="nucleotide sequence ID" value="XM_024814970.1"/>
</dbReference>
<evidence type="ECO:0000313" key="5">
    <source>
        <dbReference type="EMBL" id="PLB39342.1"/>
    </source>
</evidence>
<keyword evidence="6" id="KW-1185">Reference proteome</keyword>
<dbReference type="GO" id="GO:0016746">
    <property type="term" value="F:acyltransferase activity"/>
    <property type="evidence" value="ECO:0007669"/>
    <property type="project" value="UniProtKB-KW"/>
</dbReference>
<dbReference type="OrthoDB" id="435240at2759"/>
<reference evidence="5 6" key="1">
    <citation type="submission" date="2017-12" db="EMBL/GenBank/DDBJ databases">
        <authorList>
            <consortium name="DOE Joint Genome Institute"/>
            <person name="Haridas S."/>
            <person name="Kjaerbolling I."/>
            <person name="Vesth T.C."/>
            <person name="Frisvad J.C."/>
            <person name="Nybo J.L."/>
            <person name="Theobald S."/>
            <person name="Kuo A."/>
            <person name="Bowyer P."/>
            <person name="Matsuda Y."/>
            <person name="Mondo S."/>
            <person name="Lyhne E.K."/>
            <person name="Kogle M.E."/>
            <person name="Clum A."/>
            <person name="Lipzen A."/>
            <person name="Salamov A."/>
            <person name="Ngan C.Y."/>
            <person name="Daum C."/>
            <person name="Chiniquy J."/>
            <person name="Barry K."/>
            <person name="LaButti K."/>
            <person name="Simmons B.A."/>
            <person name="Magnuson J.K."/>
            <person name="Mortensen U.H."/>
            <person name="Larsen T.O."/>
            <person name="Grigoriev I.V."/>
            <person name="Baker S.E."/>
            <person name="Andersen M.R."/>
            <person name="Nordberg H.P."/>
            <person name="Cantor M.N."/>
            <person name="Hua S.X."/>
        </authorList>
    </citation>
    <scope>NUCLEOTIDE SEQUENCE [LARGE SCALE GENOMIC DNA]</scope>
    <source>
        <strain evidence="5 6">CBS 102.13</strain>
    </source>
</reference>
<keyword evidence="2" id="KW-0808">Transferase</keyword>
<dbReference type="GeneID" id="36522130"/>
<protein>
    <recommendedName>
        <fullName evidence="4">Thiolase-like protein type 1 additional C-terminal domain-containing protein</fullName>
    </recommendedName>
</protein>
<evidence type="ECO:0000256" key="3">
    <source>
        <dbReference type="ARBA" id="ARBA00023315"/>
    </source>
</evidence>
<dbReference type="Pfam" id="PF18313">
    <property type="entry name" value="TLP1_add_C"/>
    <property type="match status" value="1"/>
</dbReference>
<dbReference type="InterPro" id="IPR016039">
    <property type="entry name" value="Thiolase-like"/>
</dbReference>
<dbReference type="AlphaFoldDB" id="A0A2I2FFC8"/>
<evidence type="ECO:0000313" key="6">
    <source>
        <dbReference type="Proteomes" id="UP000234585"/>
    </source>
</evidence>
<name>A0A2I2FFC8_ASPCN</name>
<dbReference type="InterPro" id="IPR040771">
    <property type="entry name" value="TLP1_add_C"/>
</dbReference>
<dbReference type="Gene3D" id="3.40.47.10">
    <property type="match status" value="1"/>
</dbReference>
<feature type="domain" description="Thiolase-like protein type 1 additional C-terminal" evidence="4">
    <location>
        <begin position="412"/>
        <end position="485"/>
    </location>
</feature>
<dbReference type="Gene3D" id="2.40.50.840">
    <property type="match status" value="1"/>
</dbReference>
<evidence type="ECO:0000259" key="4">
    <source>
        <dbReference type="Pfam" id="PF18313"/>
    </source>
</evidence>
<keyword evidence="3" id="KW-0012">Acyltransferase</keyword>
<evidence type="ECO:0000256" key="1">
    <source>
        <dbReference type="ARBA" id="ARBA00010982"/>
    </source>
</evidence>
<sequence>MASPKVPIIIGVGEIKNPSRRKEDAIEPLHLMLAAAREALSDASSSDKATLLSSINSVSVVASSTWPYKNLPTLVCQGLGVEAFHTTYSALAGSSSVQLIDDTARLISTGEVEVGIVVGGEAMASFPSNFFRISNAYFPITGVGKIHRVGVPMHVYAMYENGLRAQRGQQLVENLEESASLYGRYAEIASRHPTAWNYGKQPHTANTIGTITEKNRMICHPYPLLMNAFNDVNIAGACLLTNTEYAQRMGIPREKWIYPLGGGRAEDSNDFWDRPNFYSSPAIATALDSCLSSSGLHQDQIDLFDFYSCFPVVPKLACSHLGISFDNPPKPITLIGGLTSFGGAGANYSMHAVAEMVRQLRKLHGNAGPSNGLLLANGGVLTTENAICVSTHPRKASDPYPREDMVLSRSVQLAPSIAMDVQGEVVIETYTVEYDRQNQPRMGHIVCLLKVDGRRVIANHGDPATLEQLASWTEEPIGRSGYIWPSSSGSGQNLFYFRRNDRL</sequence>
<dbReference type="PANTHER" id="PTHR18919">
    <property type="entry name" value="ACETYL-COA C-ACYLTRANSFERASE"/>
    <property type="match status" value="1"/>
</dbReference>
<proteinExistence type="inferred from homology"/>
<accession>A0A2I2FFC8</accession>
<dbReference type="STRING" id="41067.A0A2I2FFC8"/>
<gene>
    <name evidence="5" type="ORF">BDW47DRAFT_116681</name>
</gene>